<organism evidence="1 2">
    <name type="scientific">Pyrenophora tritici-repentis</name>
    <dbReference type="NCBI Taxonomy" id="45151"/>
    <lineage>
        <taxon>Eukaryota</taxon>
        <taxon>Fungi</taxon>
        <taxon>Dikarya</taxon>
        <taxon>Ascomycota</taxon>
        <taxon>Pezizomycotina</taxon>
        <taxon>Dothideomycetes</taxon>
        <taxon>Pleosporomycetidae</taxon>
        <taxon>Pleosporales</taxon>
        <taxon>Pleosporineae</taxon>
        <taxon>Pleosporaceae</taxon>
        <taxon>Pyrenophora</taxon>
    </lineage>
</organism>
<keyword evidence="2" id="KW-1185">Reference proteome</keyword>
<dbReference type="AlphaFoldDB" id="A0A922NCQ7"/>
<accession>A0A922NCQ7</accession>
<name>A0A922NCQ7_9PLEO</name>
<proteinExistence type="predicted"/>
<evidence type="ECO:0000313" key="2">
    <source>
        <dbReference type="Proteomes" id="UP000249757"/>
    </source>
</evidence>
<dbReference type="EMBL" id="NRDI02000009">
    <property type="protein sequence ID" value="KAI1513455.1"/>
    <property type="molecule type" value="Genomic_DNA"/>
</dbReference>
<reference evidence="2" key="1">
    <citation type="journal article" date="2022" name="Microb. Genom.">
        <title>A global pangenome for the wheat fungal pathogen Pyrenophora tritici-repentis and prediction of effector protein structural homology.</title>
        <authorList>
            <person name="Moolhuijzen P.M."/>
            <person name="See P.T."/>
            <person name="Shi G."/>
            <person name="Powell H.R."/>
            <person name="Cockram J."/>
            <person name="Jorgensen L.N."/>
            <person name="Benslimane H."/>
            <person name="Strelkov S.E."/>
            <person name="Turner J."/>
            <person name="Liu Z."/>
            <person name="Moffat C.S."/>
        </authorList>
    </citation>
    <scope>NUCLEOTIDE SEQUENCE [LARGE SCALE GENOMIC DNA]</scope>
</reference>
<evidence type="ECO:0000313" key="1">
    <source>
        <dbReference type="EMBL" id="KAI1513455.1"/>
    </source>
</evidence>
<sequence>MSKPQTTLTPFQTHLLFFSTSAPRPRLTLTSALLASLNLGLNLPLAILLSLSLRILYAPYPFFWSRIYIDEIPPSLHRTQLSSAVLASGKTGWTCSELLGLLEQSGEEGGKGVGGAKGWINHKINQGHIIGFWTMAANSRTNVMRREDVERFQQGGWETAVAERRRGRGDVLPVWRGGPGWVGGHAWVVKRGFGVQVYECGRKVE</sequence>
<protein>
    <submittedName>
        <fullName evidence="1">Uncharacterized protein</fullName>
    </submittedName>
</protein>
<gene>
    <name evidence="1" type="ORF">Ptr86124_007357</name>
</gene>
<comment type="caution">
    <text evidence="1">The sequence shown here is derived from an EMBL/GenBank/DDBJ whole genome shotgun (WGS) entry which is preliminary data.</text>
</comment>
<dbReference type="Proteomes" id="UP000249757">
    <property type="component" value="Unassembled WGS sequence"/>
</dbReference>
<dbReference type="OMA" id="QQGNWED"/>
<dbReference type="OrthoDB" id="2561193at2759"/>